<feature type="disulfide bond" evidence="8">
    <location>
        <begin position="95"/>
        <end position="107"/>
    </location>
</feature>
<protein>
    <recommendedName>
        <fullName evidence="7">Proactivator polypeptide-like 1</fullName>
    </recommendedName>
</protein>
<feature type="disulfide bond" evidence="8">
    <location>
        <begin position="64"/>
        <end position="136"/>
    </location>
</feature>
<dbReference type="PRINTS" id="PR01797">
    <property type="entry name" value="SAPOSIN"/>
</dbReference>
<dbReference type="SMART" id="SM00741">
    <property type="entry name" value="SapB"/>
    <property type="match status" value="4"/>
</dbReference>
<evidence type="ECO:0000256" key="1">
    <source>
        <dbReference type="ARBA" id="ARBA00004613"/>
    </source>
</evidence>
<dbReference type="KEGG" id="eai:106840071"/>
<keyword evidence="4" id="KW-0677">Repeat</keyword>
<dbReference type="GO" id="GO:0019216">
    <property type="term" value="P:regulation of lipid metabolic process"/>
    <property type="evidence" value="ECO:0007669"/>
    <property type="project" value="UniProtKB-UniRule"/>
</dbReference>
<feature type="disulfide bond" evidence="8">
    <location>
        <begin position="180"/>
        <end position="251"/>
    </location>
</feature>
<dbReference type="Gene3D" id="1.10.225.10">
    <property type="entry name" value="Saposin-like"/>
    <property type="match status" value="4"/>
</dbReference>
<comment type="function">
    <text evidence="7">May activate the lysosomal degradation of sphingolipids.</text>
</comment>
<reference evidence="11 12" key="1">
    <citation type="journal article" date="2020" name="Nat. Commun.">
        <title>Donkey genomes provide new insights into domestication and selection for coat color.</title>
        <authorList>
            <person name="Wang"/>
            <person name="C."/>
            <person name="Li"/>
            <person name="H."/>
            <person name="Guo"/>
            <person name="Y."/>
            <person name="Huang"/>
            <person name="J."/>
            <person name="Sun"/>
            <person name="Y."/>
            <person name="Min"/>
            <person name="J."/>
            <person name="Wang"/>
            <person name="J."/>
            <person name="Fang"/>
            <person name="X."/>
            <person name="Zhao"/>
            <person name="Z."/>
            <person name="Wang"/>
            <person name="S."/>
            <person name="Zhang"/>
            <person name="Y."/>
            <person name="Liu"/>
            <person name="Q."/>
            <person name="Jiang"/>
            <person name="Q."/>
            <person name="Wang"/>
            <person name="X."/>
            <person name="Guo"/>
            <person name="Y."/>
            <person name="Yang"/>
            <person name="C."/>
            <person name="Wang"/>
            <person name="Y."/>
            <person name="Tian"/>
            <person name="F."/>
            <person name="Zhuang"/>
            <person name="G."/>
            <person name="Fan"/>
            <person name="Y."/>
            <person name="Gao"/>
            <person name="Q."/>
            <person name="Li"/>
            <person name="Y."/>
            <person name="Ju"/>
            <person name="Z."/>
            <person name="Li"/>
            <person name="J."/>
            <person name="Li"/>
            <person name="R."/>
            <person name="Hou"/>
            <person name="M."/>
            <person name="Yang"/>
            <person name="G."/>
            <person name="Liu"/>
            <person name="G."/>
            <person name="Liu"/>
            <person name="W."/>
            <person name="Guo"/>
            <person name="J."/>
            <person name="Pan"/>
            <person name="S."/>
            <person name="Fan"/>
            <person name="G."/>
            <person name="Zhang"/>
            <person name="W."/>
            <person name="Zhang"/>
            <person name="R."/>
            <person name="Yu"/>
            <person name="J."/>
            <person name="Zhang"/>
            <person name="X."/>
            <person name="Yin"/>
            <person name="Q."/>
            <person name="Ji"/>
            <person name="C."/>
            <person name="Jin"/>
            <person name="Y."/>
            <person name="Yue"/>
            <person name="G."/>
            <person name="Liu"/>
            <person name="M."/>
            <person name="Xu"/>
            <person name="J."/>
            <person name="Liu"/>
            <person name="S."/>
            <person name="Jordana"/>
            <person name="J."/>
            <person name="Noce"/>
            <person name="A."/>
            <person name="Amills"/>
            <person name="M."/>
            <person name="Wu"/>
            <person name="D.D."/>
            <person name="Li"/>
            <person name="S."/>
            <person name="Zhou"/>
            <person name="X. and Zhong"/>
            <person name="J."/>
        </authorList>
    </citation>
    <scope>NUCLEOTIDE SEQUENCE [LARGE SCALE GENOMIC DNA]</scope>
</reference>
<dbReference type="RefSeq" id="XP_014710715.1">
    <property type="nucleotide sequence ID" value="XM_014855229.3"/>
</dbReference>
<feature type="disulfide bond" evidence="8">
    <location>
        <begin position="295"/>
        <end position="358"/>
    </location>
</feature>
<dbReference type="Pfam" id="PF05184">
    <property type="entry name" value="SapB_1"/>
    <property type="match status" value="1"/>
</dbReference>
<dbReference type="PIRSF" id="PIRSF002431">
    <property type="entry name" value="Saposin"/>
    <property type="match status" value="1"/>
</dbReference>
<dbReference type="SMART" id="SM00162">
    <property type="entry name" value="SAPA"/>
    <property type="match status" value="2"/>
</dbReference>
<keyword evidence="3 7" id="KW-0732">Signal</keyword>
<dbReference type="InterPro" id="IPR021165">
    <property type="entry name" value="Saposin_chordata"/>
</dbReference>
<keyword evidence="6" id="KW-0325">Glycoprotein</keyword>
<dbReference type="Pfam" id="PF03489">
    <property type="entry name" value="SapB_2"/>
    <property type="match status" value="2"/>
</dbReference>
<dbReference type="FunFam" id="1.10.225.10:FF:000002">
    <property type="entry name" value="prosaposin isoform X2"/>
    <property type="match status" value="4"/>
</dbReference>
<dbReference type="OrthoDB" id="69496at2759"/>
<feature type="signal peptide" evidence="7">
    <location>
        <begin position="1"/>
        <end position="17"/>
    </location>
</feature>
<sequence>MLQALLPLLGLLGAALTSPVSGPQECAKGPAVWCQDLQVATRCGAVGHCQSAIWSKPTAKTLPCDVCLDVAAASSHGLNPDATETDILALMMKTCEWLPSQESSAKCKGMVDAHHSAILSMLGGAPAQLCAALTLCQPLPRHPASPGPLSEEDISEVVAPFMANGPLSFHPPQIPGDAVCQDCVQLVTQLQVAVGSNLSHLAETITQEQCESLGPGLALLCKNYIRQFFAPTEQTLRLAPPKEICRKRGFCEELREPALLAHTAAGHDDIPSLEPVSPRKKSEIQMKSLLTCEVCLEVVQELDQWLESNSTETMISHTLERVCSKMPAPIVQQCVTLVDTYSPSLVQLVASVAPEKVCKAIRLCRSQRRARAVHEDLATVPSPVLGQENRVSFCNGCKRLFGVSARNLEHKSTKRNILMAFQGGCSILPLTYMIQCKRFVTEYEPVLVESLMEMMDPEALCMKMGACHAPRTPLLGTDQCVMGPNFWCKSWEAAELCGAVEHCQRHMWKVTPFRAGEHA</sequence>
<evidence type="ECO:0000256" key="7">
    <source>
        <dbReference type="PIRNR" id="PIRNR002431"/>
    </source>
</evidence>
<feature type="disulfide bond" evidence="8">
    <location>
        <begin position="394"/>
        <end position="467"/>
    </location>
</feature>
<feature type="domain" description="Saposin A-type" evidence="10">
    <location>
        <begin position="19"/>
        <end position="59"/>
    </location>
</feature>
<keyword evidence="12" id="KW-1185">Reference proteome</keyword>
<reference evidence="11" key="2">
    <citation type="submission" date="2025-08" db="UniProtKB">
        <authorList>
            <consortium name="Ensembl"/>
        </authorList>
    </citation>
    <scope>IDENTIFICATION</scope>
</reference>
<dbReference type="PROSITE" id="PS51110">
    <property type="entry name" value="SAP_A"/>
    <property type="match status" value="2"/>
</dbReference>
<feature type="domain" description="Saposin B-type" evidence="9">
    <location>
        <begin position="288"/>
        <end position="368"/>
    </location>
</feature>
<dbReference type="InterPro" id="IPR008139">
    <property type="entry name" value="SaposinB_dom"/>
</dbReference>
<feature type="disulfide bond" evidence="8">
    <location>
        <begin position="397"/>
        <end position="461"/>
    </location>
</feature>
<dbReference type="CTD" id="768239"/>
<comment type="subcellular location">
    <subcellularLocation>
        <location evidence="1">Secreted</location>
    </subcellularLocation>
</comment>
<dbReference type="GO" id="GO:0060742">
    <property type="term" value="P:epithelial cell differentiation involved in prostate gland development"/>
    <property type="evidence" value="ECO:0007669"/>
    <property type="project" value="TreeGrafter"/>
</dbReference>
<dbReference type="InterPro" id="IPR011001">
    <property type="entry name" value="Saposin-like"/>
</dbReference>
<keyword evidence="5 8" id="KW-1015">Disulfide bond</keyword>
<dbReference type="GO" id="GO:0005829">
    <property type="term" value="C:cytosol"/>
    <property type="evidence" value="ECO:0007669"/>
    <property type="project" value="Ensembl"/>
</dbReference>
<dbReference type="Ensembl" id="ENSEAST00005078468.1">
    <property type="protein sequence ID" value="ENSEASP00005058789.1"/>
    <property type="gene ID" value="ENSEASG00005038318.1"/>
</dbReference>
<feature type="disulfide bond" evidence="8">
    <location>
        <begin position="323"/>
        <end position="334"/>
    </location>
</feature>
<dbReference type="GeneTree" id="ENSGT00940000164031"/>
<feature type="disulfide bond" evidence="8">
    <location>
        <begin position="210"/>
        <end position="221"/>
    </location>
</feature>
<proteinExistence type="predicted"/>
<evidence type="ECO:0000259" key="10">
    <source>
        <dbReference type="PROSITE" id="PS51110"/>
    </source>
</evidence>
<dbReference type="InterPro" id="IPR008373">
    <property type="entry name" value="Saposin"/>
</dbReference>
<feature type="domain" description="Saposin B-type" evidence="9">
    <location>
        <begin position="176"/>
        <end position="255"/>
    </location>
</feature>
<dbReference type="InterPro" id="IPR008138">
    <property type="entry name" value="SapB_2"/>
</dbReference>
<keyword evidence="2" id="KW-0964">Secreted</keyword>
<evidence type="ECO:0000313" key="12">
    <source>
        <dbReference type="Proteomes" id="UP000694387"/>
    </source>
</evidence>
<evidence type="ECO:0000313" key="11">
    <source>
        <dbReference type="Ensembl" id="ENSEASP00005058789.1"/>
    </source>
</evidence>
<dbReference type="GeneID" id="106840071"/>
<dbReference type="GO" id="GO:0007193">
    <property type="term" value="P:adenylate cyclase-inhibiting G protein-coupled receptor signaling pathway"/>
    <property type="evidence" value="ECO:0007669"/>
    <property type="project" value="UniProtKB-UniRule"/>
</dbReference>
<gene>
    <name evidence="11" type="primary">PSAPL1</name>
</gene>
<accession>A0A9L0K078</accession>
<dbReference type="PANTHER" id="PTHR11480">
    <property type="entry name" value="SAPOSIN-RELATED"/>
    <property type="match status" value="1"/>
</dbReference>
<evidence type="ECO:0000259" key="9">
    <source>
        <dbReference type="PROSITE" id="PS50015"/>
    </source>
</evidence>
<evidence type="ECO:0000256" key="3">
    <source>
        <dbReference type="ARBA" id="ARBA00022729"/>
    </source>
</evidence>
<dbReference type="InterPro" id="IPR051428">
    <property type="entry name" value="Sphingo_Act-Surfact_Prot"/>
</dbReference>
<organism evidence="11 12">
    <name type="scientific">Equus asinus</name>
    <name type="common">Donkey</name>
    <name type="synonym">Equus africanus asinus</name>
    <dbReference type="NCBI Taxonomy" id="9793"/>
    <lineage>
        <taxon>Eukaryota</taxon>
        <taxon>Metazoa</taxon>
        <taxon>Chordata</taxon>
        <taxon>Craniata</taxon>
        <taxon>Vertebrata</taxon>
        <taxon>Euteleostomi</taxon>
        <taxon>Mammalia</taxon>
        <taxon>Eutheria</taxon>
        <taxon>Laurasiatheria</taxon>
        <taxon>Perissodactyla</taxon>
        <taxon>Equidae</taxon>
        <taxon>Equus</taxon>
    </lineage>
</organism>
<dbReference type="Proteomes" id="UP000694387">
    <property type="component" value="Chromosome 3"/>
</dbReference>
<dbReference type="PROSITE" id="PS50015">
    <property type="entry name" value="SAP_B"/>
    <property type="match status" value="4"/>
</dbReference>
<dbReference type="SUPFAM" id="SSF47862">
    <property type="entry name" value="Saposin"/>
    <property type="match status" value="4"/>
</dbReference>
<dbReference type="GO" id="GO:0016020">
    <property type="term" value="C:membrane"/>
    <property type="evidence" value="ECO:0007669"/>
    <property type="project" value="GOC"/>
</dbReference>
<feature type="domain" description="Saposin B-type" evidence="9">
    <location>
        <begin position="390"/>
        <end position="471"/>
    </location>
</feature>
<feature type="chain" id="PRO_5040557529" description="Proactivator polypeptide-like 1" evidence="7">
    <location>
        <begin position="18"/>
        <end position="519"/>
    </location>
</feature>
<feature type="disulfide bond" evidence="8">
    <location>
        <begin position="425"/>
        <end position="436"/>
    </location>
</feature>
<feature type="disulfide bond" evidence="8">
    <location>
        <begin position="67"/>
        <end position="130"/>
    </location>
</feature>
<evidence type="ECO:0000256" key="2">
    <source>
        <dbReference type="ARBA" id="ARBA00022525"/>
    </source>
</evidence>
<evidence type="ECO:0000256" key="6">
    <source>
        <dbReference type="ARBA" id="ARBA00023180"/>
    </source>
</evidence>
<feature type="disulfide bond" evidence="8">
    <location>
        <begin position="183"/>
        <end position="245"/>
    </location>
</feature>
<dbReference type="PANTHER" id="PTHR11480:SF39">
    <property type="entry name" value="PROACTIVATOR POLYPEPTIDE-LIKE 1"/>
    <property type="match status" value="1"/>
</dbReference>
<dbReference type="GO" id="GO:0006665">
    <property type="term" value="P:sphingolipid metabolic process"/>
    <property type="evidence" value="ECO:0007669"/>
    <property type="project" value="UniProtKB-UniRule"/>
</dbReference>
<name>A0A9L0K078_EQUAS</name>
<dbReference type="GO" id="GO:0005576">
    <property type="term" value="C:extracellular region"/>
    <property type="evidence" value="ECO:0007669"/>
    <property type="project" value="UniProtKB-SubCell"/>
</dbReference>
<dbReference type="GO" id="GO:0060736">
    <property type="term" value="P:prostate gland growth"/>
    <property type="evidence" value="ECO:0007669"/>
    <property type="project" value="TreeGrafter"/>
</dbReference>
<feature type="domain" description="Saposin A-type" evidence="10">
    <location>
        <begin position="473"/>
        <end position="513"/>
    </location>
</feature>
<evidence type="ECO:0000256" key="5">
    <source>
        <dbReference type="ARBA" id="ARBA00023157"/>
    </source>
</evidence>
<reference evidence="11" key="3">
    <citation type="submission" date="2025-09" db="UniProtKB">
        <authorList>
            <consortium name="Ensembl"/>
        </authorList>
    </citation>
    <scope>IDENTIFICATION</scope>
</reference>
<evidence type="ECO:0000256" key="8">
    <source>
        <dbReference type="PIRSR" id="PIRSR002431-1"/>
    </source>
</evidence>
<dbReference type="GO" id="GO:0005764">
    <property type="term" value="C:lysosome"/>
    <property type="evidence" value="ECO:0007669"/>
    <property type="project" value="UniProtKB-UniRule"/>
</dbReference>
<feature type="domain" description="Saposin B-type" evidence="9">
    <location>
        <begin position="60"/>
        <end position="140"/>
    </location>
</feature>
<dbReference type="Pfam" id="PF02199">
    <property type="entry name" value="SapA"/>
    <property type="match status" value="2"/>
</dbReference>
<dbReference type="InterPro" id="IPR003119">
    <property type="entry name" value="SAP_A"/>
</dbReference>
<dbReference type="AlphaFoldDB" id="A0A9L0K078"/>
<feature type="disulfide bond" evidence="8">
    <location>
        <begin position="292"/>
        <end position="364"/>
    </location>
</feature>
<dbReference type="InterPro" id="IPR007856">
    <property type="entry name" value="SapB_1"/>
</dbReference>
<evidence type="ECO:0000256" key="4">
    <source>
        <dbReference type="ARBA" id="ARBA00022737"/>
    </source>
</evidence>